<dbReference type="Gene3D" id="3.10.129.10">
    <property type="entry name" value="Hotdog Thioesterase"/>
    <property type="match status" value="1"/>
</dbReference>
<dbReference type="GO" id="GO:0005835">
    <property type="term" value="C:fatty acid synthase complex"/>
    <property type="evidence" value="ECO:0007669"/>
    <property type="project" value="InterPro"/>
</dbReference>
<dbReference type="GO" id="GO:0004312">
    <property type="term" value="F:fatty acid synthase activity"/>
    <property type="evidence" value="ECO:0007669"/>
    <property type="project" value="InterPro"/>
</dbReference>
<comment type="caution">
    <text evidence="11">The sequence shown here is derived from an EMBL/GenBank/DDBJ whole genome shotgun (WGS) entry which is preliminary data.</text>
</comment>
<keyword evidence="2" id="KW-0596">Phosphopantetheine</keyword>
<dbReference type="FunFam" id="3.40.366.10:FF:000009">
    <property type="entry name" value="Fatty acid synthase Fas"/>
    <property type="match status" value="1"/>
</dbReference>
<evidence type="ECO:0000256" key="8">
    <source>
        <dbReference type="SAM" id="Coils"/>
    </source>
</evidence>
<proteinExistence type="inferred from homology"/>
<accession>A0A5C4U2Q3</accession>
<dbReference type="GO" id="GO:0004315">
    <property type="term" value="F:3-oxoacyl-[acyl-carrier-protein] synthase activity"/>
    <property type="evidence" value="ECO:0007669"/>
    <property type="project" value="InterPro"/>
</dbReference>
<evidence type="ECO:0000256" key="6">
    <source>
        <dbReference type="ARBA" id="ARBA00022857"/>
    </source>
</evidence>
<dbReference type="Gene3D" id="3.40.50.720">
    <property type="entry name" value="NAD(P)-binding Rossmann-like Domain"/>
    <property type="match status" value="1"/>
</dbReference>
<dbReference type="InterPro" id="IPR014031">
    <property type="entry name" value="Ketoacyl_synth_C"/>
</dbReference>
<dbReference type="InterPro" id="IPR020841">
    <property type="entry name" value="PKS_Beta-ketoAc_synthase_dom"/>
</dbReference>
<dbReference type="SMART" id="SM00827">
    <property type="entry name" value="PKS_AT"/>
    <property type="match status" value="1"/>
</dbReference>
<dbReference type="CDD" id="cd00828">
    <property type="entry name" value="elong_cond_enzymes"/>
    <property type="match status" value="1"/>
</dbReference>
<dbReference type="Gene3D" id="3.40.366.10">
    <property type="entry name" value="Malonyl-Coenzyme A Acyl Carrier Protein, domain 2"/>
    <property type="match status" value="3"/>
</dbReference>
<dbReference type="SUPFAM" id="SSF54637">
    <property type="entry name" value="Thioesterase/thiol ester dehydrase-isomerase"/>
    <property type="match status" value="1"/>
</dbReference>
<feature type="coiled-coil region" evidence="8">
    <location>
        <begin position="742"/>
        <end position="769"/>
    </location>
</feature>
<dbReference type="SUPFAM" id="SSF51412">
    <property type="entry name" value="Inosine monophosphate dehydrogenase (IMPDH)"/>
    <property type="match status" value="1"/>
</dbReference>
<feature type="region of interest" description="Disordered" evidence="9">
    <location>
        <begin position="2311"/>
        <end position="2330"/>
    </location>
</feature>
<evidence type="ECO:0000313" key="12">
    <source>
        <dbReference type="Proteomes" id="UP000312032"/>
    </source>
</evidence>
<dbReference type="SUPFAM" id="SSF53901">
    <property type="entry name" value="Thiolase-like"/>
    <property type="match status" value="2"/>
</dbReference>
<dbReference type="SMART" id="SM00825">
    <property type="entry name" value="PKS_KS"/>
    <property type="match status" value="1"/>
</dbReference>
<dbReference type="InterPro" id="IPR050830">
    <property type="entry name" value="Fungal_FAS"/>
</dbReference>
<dbReference type="InterPro" id="IPR016039">
    <property type="entry name" value="Thiolase-like"/>
</dbReference>
<dbReference type="InterPro" id="IPR003965">
    <property type="entry name" value="Fatty_acid_synthase"/>
</dbReference>
<evidence type="ECO:0000259" key="10">
    <source>
        <dbReference type="PROSITE" id="PS52004"/>
    </source>
</evidence>
<dbReference type="InterPro" id="IPR001227">
    <property type="entry name" value="Ac_transferase_dom_sf"/>
</dbReference>
<dbReference type="Gene3D" id="3.20.20.70">
    <property type="entry name" value="Aldolase class I"/>
    <property type="match status" value="1"/>
</dbReference>
<keyword evidence="12" id="KW-1185">Reference proteome</keyword>
<dbReference type="Gene3D" id="1.20.930.70">
    <property type="match status" value="1"/>
</dbReference>
<dbReference type="InterPro" id="IPR029069">
    <property type="entry name" value="HotDog_dom_sf"/>
</dbReference>
<dbReference type="Pfam" id="PF08354">
    <property type="entry name" value="Fas1-AflB-like_hel"/>
    <property type="match status" value="1"/>
</dbReference>
<feature type="compositionally biased region" description="Low complexity" evidence="9">
    <location>
        <begin position="1679"/>
        <end position="1689"/>
    </location>
</feature>
<dbReference type="InterPro" id="IPR014043">
    <property type="entry name" value="Acyl_transferase_dom"/>
</dbReference>
<evidence type="ECO:0000256" key="2">
    <source>
        <dbReference type="ARBA" id="ARBA00022450"/>
    </source>
</evidence>
<dbReference type="CDD" id="cd08950">
    <property type="entry name" value="KR_fFAS_SDR_c_like"/>
    <property type="match status" value="1"/>
</dbReference>
<dbReference type="EMBL" id="VDHJ01000013">
    <property type="protein sequence ID" value="TNL95659.1"/>
    <property type="molecule type" value="Genomic_DNA"/>
</dbReference>
<dbReference type="Pfam" id="PF16073">
    <property type="entry name" value="SAT"/>
    <property type="match status" value="1"/>
</dbReference>
<evidence type="ECO:0000256" key="4">
    <source>
        <dbReference type="ARBA" id="ARBA00022679"/>
    </source>
</evidence>
<dbReference type="PANTHER" id="PTHR10982">
    <property type="entry name" value="MALONYL COA-ACYL CARRIER PROTEIN TRANSACYLASE"/>
    <property type="match status" value="1"/>
</dbReference>
<comment type="similarity">
    <text evidence="1">Belongs to the enoyl-CoA hydratase/isomerase family.</text>
</comment>
<evidence type="ECO:0000256" key="9">
    <source>
        <dbReference type="SAM" id="MobiDB-lite"/>
    </source>
</evidence>
<dbReference type="PANTHER" id="PTHR10982:SF21">
    <property type="entry name" value="FATTY ACID SYNTHASE SUBUNIT BETA"/>
    <property type="match status" value="1"/>
</dbReference>
<protein>
    <submittedName>
        <fullName evidence="11">DUF1729 domain-containing protein</fullName>
    </submittedName>
</protein>
<dbReference type="Pfam" id="PF00109">
    <property type="entry name" value="ketoacyl-synt"/>
    <property type="match status" value="1"/>
</dbReference>
<keyword evidence="7" id="KW-0560">Oxidoreductase</keyword>
<dbReference type="InterPro" id="IPR013565">
    <property type="entry name" value="Fas1/AflB-like_central"/>
</dbReference>
<reference evidence="11 12" key="1">
    <citation type="submission" date="2019-06" db="EMBL/GenBank/DDBJ databases">
        <authorList>
            <person name="Li J."/>
        </authorList>
    </citation>
    <scope>NUCLEOTIDE SEQUENCE [LARGE SCALE GENOMIC DNA]</scope>
    <source>
        <strain evidence="11 12">LMG 28165</strain>
    </source>
</reference>
<evidence type="ECO:0000256" key="1">
    <source>
        <dbReference type="ARBA" id="ARBA00005254"/>
    </source>
</evidence>
<name>A0A5C4U2Q3_9CORY</name>
<dbReference type="PROSITE" id="PS00606">
    <property type="entry name" value="KS3_1"/>
    <property type="match status" value="1"/>
</dbReference>
<dbReference type="Gene3D" id="3.90.25.70">
    <property type="match status" value="1"/>
</dbReference>
<dbReference type="Pfam" id="PF02801">
    <property type="entry name" value="Ketoacyl-synt_C"/>
    <property type="match status" value="1"/>
</dbReference>
<dbReference type="GO" id="GO:0006633">
    <property type="term" value="P:fatty acid biosynthetic process"/>
    <property type="evidence" value="ECO:0007669"/>
    <property type="project" value="InterPro"/>
</dbReference>
<dbReference type="PROSITE" id="PS52004">
    <property type="entry name" value="KS3_2"/>
    <property type="match status" value="1"/>
</dbReference>
<dbReference type="InterPro" id="IPR014030">
    <property type="entry name" value="Ketoacyl_synth_N"/>
</dbReference>
<dbReference type="GO" id="GO:0004318">
    <property type="term" value="F:enoyl-[acyl-carrier-protein] reductase (NADH) activity"/>
    <property type="evidence" value="ECO:0007669"/>
    <property type="project" value="InterPro"/>
</dbReference>
<keyword evidence="6" id="KW-0521">NADP</keyword>
<organism evidence="11 12">
    <name type="scientific">Corynebacterium tapiri</name>
    <dbReference type="NCBI Taxonomy" id="1448266"/>
    <lineage>
        <taxon>Bacteria</taxon>
        <taxon>Bacillati</taxon>
        <taxon>Actinomycetota</taxon>
        <taxon>Actinomycetes</taxon>
        <taxon>Mycobacteriales</taxon>
        <taxon>Corynebacteriaceae</taxon>
        <taxon>Corynebacterium</taxon>
    </lineage>
</organism>
<dbReference type="InterPro" id="IPR032088">
    <property type="entry name" value="SAT"/>
</dbReference>
<dbReference type="InterPro" id="IPR018201">
    <property type="entry name" value="Ketoacyl_synth_AS"/>
</dbReference>
<dbReference type="Pfam" id="PF00698">
    <property type="entry name" value="Acyl_transf_1"/>
    <property type="match status" value="1"/>
</dbReference>
<dbReference type="SUPFAM" id="SSF52151">
    <property type="entry name" value="FabD/lysophospholipase-like"/>
    <property type="match status" value="2"/>
</dbReference>
<sequence length="2986" mass="316350">MKAAVTDRLISHLDPSSEKPARFALVFAGQGNDWRVTLSEALTAGVSFPVRAHLERSQEMLRPVTRELLSVRPHGFLPLEWATDADKAARIDAASPEISVPAITLAQLATCISLQNQGLQLQHSQAYLGHSQGVLGARIAQALAANDEDAVAEVLAIAQLIGAAVHRRARETGLINTGGSAPMMSVQGMPPAAVAAAIDELEFSEQDAHLRPVVGLINGSQQVVAVGRPADLARLAARLSDATVSDLPVRAGFHHPLMNPGVDYVTGWAKECGLDAELAYELADAVMVRAVEWPAAVSAVAQDVDWFLEVGPGRGVEKLTAQATRGTGTGVLSVAHAAGQEALFDLGKAPQRPRAYSEFAPRLSPRGLETAFTRLTGRSPILLAGMTPTTVDPAIVAAAANAGHWAELAGGGQITQEIFDRNVEALTAQLQEGVSAQFNAMFLDPKLWGRHFGTERWVPKARAAGAPIDGVVISAGVPERDQAVELIAALQADGFAYVCFKPGSRSQISQVLAIADATDAQIIMQVEGGIAGGHHSWENLDELLLETYDQIRARTNVVLTVGGGLGTPARAAEYLVGTWATAYGLPAMPVDGVLVGTAAMATRESTATEAVKRALVDAEGSQEVVPAGAARGGVASGLSQLGADIHELDNAFTRAGRLLDEVAGDADQVAARREEIIAALNSTCKPYFGDTATMTYAQWLKRYLELSGPDHRGWLDPSWRQRFVQMCERTQARLDPRDHGEIELLELDYEDAQAAVDKLTHAYSGAERTLLTAADQAWFIRLCRQPGKPVNFVPVIDAGVRGWFRADSLWQAHDEVYGADADRVSIIPGPAAVQGISRIDEPVAELLGRFHSVAIERARALGVEESAHRPDLLERLLAAPMVSWAGRQQANPLRALGGEWTIQQDGARHSSGATLQAQGEESAELSIALPESASTEQTPQLRLLLTLPQTAPAGAVPKVLVADAESAMTDLVTIAAGGGLVPVQEGRAHTTCELTSEYLADYQGVTGGFVPAGEGIVSQPSVVPDALVGLAWPAIFSCLASARVPGEQEARVVEGMLSLVHLTHRIQVFAELSELAGERLDISAGVESVRDTQVGRVVEISAQISHQGEHVADLVERFAIRTRRGADPAPSDSLPDSVVETPQSARAQISLHAPETMEPFAVVSGDRNPIHVNESAARLAGLEGVIVHGMWTSALAEVAASSGFDAAGVRTSPAEIREFTTTMLAPILPGARLDIEVSRVGRDTRPGFGEVRAITVKADGQLALSAHAIMAAETVFYAFPGQGIQSPGMGMQAYAQSAAAREIWDRADAHTRSHLGFSILHIVRENPREVVVDGVRYTHPDGVLFLTQFTQVAMATLGCAQIAELTEAGALQRPAYFAGHSVGEYNALAAYAQVLSLEAVVEIVYRRGRTMHHLVERDQHGMSAYGLAALRPYKMGLSADNVADFVAQVAQASGQFLEIVNYNIAGRQYAVAGTREGLAALNAEAERRAPGAKALVMIPGIDVPFHSSHLLDGVGDFRAHLDELIPEHIDLTALEGYYIPNLVARPFELTEEFIASIAEVVESDAIAALLADVPAALQDRQRTGRTLLIELLAWQFASPVRWIETQDLLLTRLGVDHFVEVGVGASPTLVNMLGQTLNLPQYADSAVTALNLERDRKQVFAEDAVSFAADEDHSEDEPAAATEPAAEPVPAAPVPAPATSAAAASGAETADIPLTTADALDMLLALWTSVRPGDMAPTDTIETLVEGVSSRRNQVLLDLGNEFALGSIDGAADAPLDALRDTVSASARGYKPFGPVLKDAVADALRRLTGPAGKKPTYIAERVLNHWQLGQGWADHVVATVVMGTREGMSLRGGPLAYLEPVSPQKASELDALIDAAIAHVAQSHGITVAPPSAGAGVESMVDSQALNQFAEHITGENGVLATTARTLLDALGLAQHAEDRTEDPEPARVMDLVSRELGPEWPRAVASSFDPRKAVLFDDRWATAREDISRVHHGLLAAADVDVTGAGEAAAQHAEYFGLNDLAAQARDNQTLEFSEDVAVVTGASPNSIAADVVAGLLRGGAVVVATASRLNHDRIEFYRRLYSTHARGGAALWIVPANMASFSDVDALATWISQRQTVTVGASVKETKPALVPTLLFPFAAPRVSGTLADAGATAESQMRLLLWSVERLIAQLSGIGADTHVNNRLHVVLPGSPNRGRFGGDGAYGEAKAALDALVTRWHAEPVWARRTSLVHALIGWVRGTGLMGGNDPLVAAVEDAGVTTFSTAEMSEKLLGQTNAQVRQRAAAAPVTADFTGGLGNADINLAELASQRDTAPQPQHNISPAQVPALPTPRQPLEWSPGEWGSVATSLDQMVVLAGIGELGPYGSSRTRFEAELSDTLSAAGVLELAWSTGLIRSEDGVLLDAEGAEIDESEVYERYHDEVLARCGVRRYNDELGSVEGLAPELTTIYLERDLTFRVDSAEEAQTYVESDPERTRVQEDADAGDFVITRLAGSPIQVPRRTVMSRFVGGQIPTGFDPAVYGIPADMLTSIDRVAVWNLVCAVEAFLSAGFSPAELLEHVHPARVSSTMGTGMGGSRSLRSIYVERLLGQPRANDVLQEALPNVVAAHVMQSYVGGYGQMVHPVAACATAAVSVEEAVDKIRLGKADAVVAGGIDDLSIEGVTGFGNMNATANTSDLEEQGIEHRFVSRPNDRRRGGFVESEGGGVALLVRGSLALKLGLPVQAVVAFAESFADGAHTSIPAPGLGALSAAQGGTDSRLAVALREHGVEADEIAVVSKHDTSTNANDPNESDLHERIARALGRSAGNPLYVVSQKSLTGHAKGGAAAFQLAGLTQVLRTGLIPANRSLDCVDAELAQHPSLVWPRSVLRSSTMLKAGLLTSLGFGHVSALVAVVHPAAFFAAIAAERGLEAAQDWFEAARRRETAALQRLDQAIFAGASLYERPAERNLGPGSAAQVKEREAEVLLDAGARLIDARLRSTEGK</sequence>
<feature type="region of interest" description="Disordered" evidence="9">
    <location>
        <begin position="1668"/>
        <end position="1702"/>
    </location>
</feature>
<dbReference type="InterPro" id="IPR047224">
    <property type="entry name" value="FAS_alpha_su_C"/>
</dbReference>
<dbReference type="Gene3D" id="3.40.47.10">
    <property type="match status" value="1"/>
</dbReference>
<gene>
    <name evidence="11" type="ORF">FHE74_09395</name>
</gene>
<keyword evidence="5" id="KW-0378">Hydrolase</keyword>
<dbReference type="Pfam" id="PF01575">
    <property type="entry name" value="MaoC_dehydratas"/>
    <property type="match status" value="1"/>
</dbReference>
<keyword evidence="4" id="KW-0808">Transferase</keyword>
<evidence type="ECO:0000256" key="5">
    <source>
        <dbReference type="ARBA" id="ARBA00022801"/>
    </source>
</evidence>
<feature type="compositionally biased region" description="Polar residues" evidence="9">
    <location>
        <begin position="2312"/>
        <end position="2325"/>
    </location>
</feature>
<dbReference type="GO" id="GO:0016787">
    <property type="term" value="F:hydrolase activity"/>
    <property type="evidence" value="ECO:0007669"/>
    <property type="project" value="UniProtKB-KW"/>
</dbReference>
<dbReference type="Pfam" id="PF18094">
    <property type="entry name" value="DNA_pol_B_N"/>
    <property type="match status" value="1"/>
</dbReference>
<keyword evidence="3" id="KW-0597">Phosphoprotein</keyword>
<dbReference type="PRINTS" id="PR01483">
    <property type="entry name" value="FASYNTHASE"/>
</dbReference>
<dbReference type="Proteomes" id="UP000312032">
    <property type="component" value="Unassembled WGS sequence"/>
</dbReference>
<dbReference type="InterPro" id="IPR016035">
    <property type="entry name" value="Acyl_Trfase/lysoPLipase"/>
</dbReference>
<dbReference type="InterPro" id="IPR013785">
    <property type="entry name" value="Aldolase_TIM"/>
</dbReference>
<dbReference type="OrthoDB" id="4746285at2"/>
<evidence type="ECO:0000256" key="7">
    <source>
        <dbReference type="ARBA" id="ARBA00023002"/>
    </source>
</evidence>
<keyword evidence="8" id="KW-0175">Coiled coil</keyword>
<evidence type="ECO:0000313" key="11">
    <source>
        <dbReference type="EMBL" id="TNL95659.1"/>
    </source>
</evidence>
<feature type="domain" description="Ketosynthase family 3 (KS3)" evidence="10">
    <location>
        <begin position="2445"/>
        <end position="2898"/>
    </location>
</feature>
<dbReference type="InterPro" id="IPR002539">
    <property type="entry name" value="MaoC-like_dom"/>
</dbReference>
<evidence type="ECO:0000256" key="3">
    <source>
        <dbReference type="ARBA" id="ARBA00022553"/>
    </source>
</evidence>